<proteinExistence type="predicted"/>
<evidence type="ECO:0000313" key="3">
    <source>
        <dbReference type="Proteomes" id="UP001597389"/>
    </source>
</evidence>
<dbReference type="EMBL" id="JBHUJB010000035">
    <property type="protein sequence ID" value="MFD2158958.1"/>
    <property type="molecule type" value="Genomic_DNA"/>
</dbReference>
<evidence type="ECO:0000313" key="2">
    <source>
        <dbReference type="EMBL" id="MFD2158958.1"/>
    </source>
</evidence>
<dbReference type="Proteomes" id="UP001597389">
    <property type="component" value="Unassembled WGS sequence"/>
</dbReference>
<feature type="signal peptide" evidence="1">
    <location>
        <begin position="1"/>
        <end position="26"/>
    </location>
</feature>
<gene>
    <name evidence="2" type="ORF">ACFSW8_08620</name>
</gene>
<protein>
    <submittedName>
        <fullName evidence="2">Uncharacterized protein</fullName>
    </submittedName>
</protein>
<keyword evidence="1" id="KW-0732">Signal</keyword>
<reference evidence="3" key="1">
    <citation type="journal article" date="2019" name="Int. J. Syst. Evol. Microbiol.">
        <title>The Global Catalogue of Microorganisms (GCM) 10K type strain sequencing project: providing services to taxonomists for standard genome sequencing and annotation.</title>
        <authorList>
            <consortium name="The Broad Institute Genomics Platform"/>
            <consortium name="The Broad Institute Genome Sequencing Center for Infectious Disease"/>
            <person name="Wu L."/>
            <person name="Ma J."/>
        </authorList>
    </citation>
    <scope>NUCLEOTIDE SEQUENCE [LARGE SCALE GENOMIC DNA]</scope>
    <source>
        <strain evidence="3">CCUG 57942</strain>
    </source>
</reference>
<sequence>MKFSTLIATGVFCSTAMLLSTGVAHAQQGSASIQKKQKSEISVMVPEDGKPITYSVDGKDFSVGAGESVILPALVKDLVLPEGANLQTRRTKPDGTIVTALFVADKQITLPTVRVKQLRLASENLTLIKLTTESPLKDLEVVNFELGTRTVTTADGVTTTPITAATRGQQNLNRTSLFVEGQQTDVNTVTGATATDANRP</sequence>
<name>A0ABW4ZAI0_9BACT</name>
<organism evidence="2 3">
    <name type="scientific">Rubritalea tangerina</name>
    <dbReference type="NCBI Taxonomy" id="430798"/>
    <lineage>
        <taxon>Bacteria</taxon>
        <taxon>Pseudomonadati</taxon>
        <taxon>Verrucomicrobiota</taxon>
        <taxon>Verrucomicrobiia</taxon>
        <taxon>Verrucomicrobiales</taxon>
        <taxon>Rubritaleaceae</taxon>
        <taxon>Rubritalea</taxon>
    </lineage>
</organism>
<comment type="caution">
    <text evidence="2">The sequence shown here is derived from an EMBL/GenBank/DDBJ whole genome shotgun (WGS) entry which is preliminary data.</text>
</comment>
<dbReference type="RefSeq" id="WP_377177976.1">
    <property type="nucleotide sequence ID" value="NZ_JBHUJB010000035.1"/>
</dbReference>
<evidence type="ECO:0000256" key="1">
    <source>
        <dbReference type="SAM" id="SignalP"/>
    </source>
</evidence>
<accession>A0ABW4ZAI0</accession>
<keyword evidence="3" id="KW-1185">Reference proteome</keyword>
<feature type="chain" id="PRO_5047266375" evidence="1">
    <location>
        <begin position="27"/>
        <end position="200"/>
    </location>
</feature>